<keyword evidence="2" id="KW-1185">Reference proteome</keyword>
<accession>A0ABP7SA68</accession>
<reference evidence="2" key="1">
    <citation type="journal article" date="2019" name="Int. J. Syst. Evol. Microbiol.">
        <title>The Global Catalogue of Microorganisms (GCM) 10K type strain sequencing project: providing services to taxonomists for standard genome sequencing and annotation.</title>
        <authorList>
            <consortium name="The Broad Institute Genomics Platform"/>
            <consortium name="The Broad Institute Genome Sequencing Center for Infectious Disease"/>
            <person name="Wu L."/>
            <person name="Ma J."/>
        </authorList>
    </citation>
    <scope>NUCLEOTIDE SEQUENCE [LARGE SCALE GENOMIC DNA]</scope>
    <source>
        <strain evidence="2">JCM 17563</strain>
    </source>
</reference>
<evidence type="ECO:0008006" key="3">
    <source>
        <dbReference type="Google" id="ProtNLM"/>
    </source>
</evidence>
<name>A0ABP7SA68_9SPHN</name>
<gene>
    <name evidence="1" type="ORF">GCM10022280_02270</name>
</gene>
<comment type="caution">
    <text evidence="1">The sequence shown here is derived from an EMBL/GenBank/DDBJ whole genome shotgun (WGS) entry which is preliminary data.</text>
</comment>
<dbReference type="Proteomes" id="UP001500235">
    <property type="component" value="Unassembled WGS sequence"/>
</dbReference>
<protein>
    <recommendedName>
        <fullName evidence="3">Lipocalin-like domain-containing protein</fullName>
    </recommendedName>
</protein>
<evidence type="ECO:0000313" key="2">
    <source>
        <dbReference type="Proteomes" id="UP001500235"/>
    </source>
</evidence>
<sequence>MVEHGDQPTGGGNTFRADDDHGAAVAGKWGGPWAEVKWLAPDHLLISYAAKSRLFEQDDEVSGVRISYQQVTR</sequence>
<organism evidence="1 2">
    <name type="scientific">Sphingomonas swuensis</name>
    <dbReference type="NCBI Taxonomy" id="977800"/>
    <lineage>
        <taxon>Bacteria</taxon>
        <taxon>Pseudomonadati</taxon>
        <taxon>Pseudomonadota</taxon>
        <taxon>Alphaproteobacteria</taxon>
        <taxon>Sphingomonadales</taxon>
        <taxon>Sphingomonadaceae</taxon>
        <taxon>Sphingomonas</taxon>
    </lineage>
</organism>
<evidence type="ECO:0000313" key="1">
    <source>
        <dbReference type="EMBL" id="GAA4009007.1"/>
    </source>
</evidence>
<dbReference type="EMBL" id="BAABBQ010000001">
    <property type="protein sequence ID" value="GAA4009007.1"/>
    <property type="molecule type" value="Genomic_DNA"/>
</dbReference>
<proteinExistence type="predicted"/>